<feature type="transmembrane region" description="Helical" evidence="1">
    <location>
        <begin position="76"/>
        <end position="94"/>
    </location>
</feature>
<dbReference type="RefSeq" id="WP_076431806.1">
    <property type="nucleotide sequence ID" value="NZ_FTNO01000005.1"/>
</dbReference>
<dbReference type="PANTHER" id="PTHR39165:SF1">
    <property type="entry name" value="DUF456 DOMAIN-CONTAINING PROTEIN"/>
    <property type="match status" value="1"/>
</dbReference>
<evidence type="ECO:0008006" key="4">
    <source>
        <dbReference type="Google" id="ProtNLM"/>
    </source>
</evidence>
<organism evidence="2 3">
    <name type="scientific">Haladaptatus litoreus</name>
    <dbReference type="NCBI Taxonomy" id="553468"/>
    <lineage>
        <taxon>Archaea</taxon>
        <taxon>Methanobacteriati</taxon>
        <taxon>Methanobacteriota</taxon>
        <taxon>Stenosarchaea group</taxon>
        <taxon>Halobacteria</taxon>
        <taxon>Halobacteriales</taxon>
        <taxon>Haladaptataceae</taxon>
        <taxon>Haladaptatus</taxon>
    </lineage>
</organism>
<dbReference type="Pfam" id="PF04306">
    <property type="entry name" value="DUF456"/>
    <property type="match status" value="1"/>
</dbReference>
<reference evidence="3" key="1">
    <citation type="submission" date="2017-01" db="EMBL/GenBank/DDBJ databases">
        <authorList>
            <person name="Varghese N."/>
            <person name="Submissions S."/>
        </authorList>
    </citation>
    <scope>NUCLEOTIDE SEQUENCE [LARGE SCALE GENOMIC DNA]</scope>
    <source>
        <strain evidence="3">CGMCC 1.7737</strain>
    </source>
</reference>
<keyword evidence="3" id="KW-1185">Reference proteome</keyword>
<keyword evidence="1" id="KW-0472">Membrane</keyword>
<feature type="transmembrane region" description="Helical" evidence="1">
    <location>
        <begin position="128"/>
        <end position="158"/>
    </location>
</feature>
<accession>A0A1N7E1I9</accession>
<evidence type="ECO:0000313" key="3">
    <source>
        <dbReference type="Proteomes" id="UP000186914"/>
    </source>
</evidence>
<keyword evidence="1" id="KW-1133">Transmembrane helix</keyword>
<dbReference type="AlphaFoldDB" id="A0A1N7E1I9"/>
<dbReference type="PANTHER" id="PTHR39165">
    <property type="entry name" value="IG HYPOTHETICAL 17883"/>
    <property type="match status" value="1"/>
</dbReference>
<name>A0A1N7E1I9_9EURY</name>
<evidence type="ECO:0000313" key="2">
    <source>
        <dbReference type="EMBL" id="SIR81933.1"/>
    </source>
</evidence>
<protein>
    <recommendedName>
        <fullName evidence="4">DUF456 domain-containing protein</fullName>
    </recommendedName>
</protein>
<dbReference type="OrthoDB" id="206263at2157"/>
<dbReference type="EMBL" id="FTNO01000005">
    <property type="protein sequence ID" value="SIR81933.1"/>
    <property type="molecule type" value="Genomic_DNA"/>
</dbReference>
<feature type="transmembrane region" description="Helical" evidence="1">
    <location>
        <begin position="100"/>
        <end position="116"/>
    </location>
</feature>
<evidence type="ECO:0000256" key="1">
    <source>
        <dbReference type="SAM" id="Phobius"/>
    </source>
</evidence>
<sequence length="159" mass="15921">MDWLFVVAVALLLAGVLGSVLPLLPAVPLSLAGIYVYWWGTGFSEPGLLFVVGATIVGVIAFVGEHTASAVSAKASGGSLWSALAAGVVGVAALLTTGPVGMILGVALATFAVEFYRTKDAKKGAKTATYAVAGLLASAVFQLLVTGSLLVGFVVAVLV</sequence>
<feature type="transmembrane region" description="Helical" evidence="1">
    <location>
        <begin position="48"/>
        <end position="64"/>
    </location>
</feature>
<keyword evidence="1" id="KW-0812">Transmembrane</keyword>
<dbReference type="Proteomes" id="UP000186914">
    <property type="component" value="Unassembled WGS sequence"/>
</dbReference>
<gene>
    <name evidence="2" type="ORF">SAMN05421858_3940</name>
</gene>
<dbReference type="InterPro" id="IPR007403">
    <property type="entry name" value="DUF456"/>
</dbReference>
<proteinExistence type="predicted"/>